<feature type="transmembrane region" description="Helical" evidence="5">
    <location>
        <begin position="58"/>
        <end position="79"/>
    </location>
</feature>
<feature type="transmembrane region" description="Helical" evidence="5">
    <location>
        <begin position="391"/>
        <end position="412"/>
    </location>
</feature>
<accession>A0A1Q8YIC4</accession>
<dbReference type="AlphaFoldDB" id="A0A1Q8YIC4"/>
<dbReference type="PANTHER" id="PTHR37422">
    <property type="entry name" value="TEICHURONIC ACID BIOSYNTHESIS PROTEIN TUAE"/>
    <property type="match status" value="1"/>
</dbReference>
<dbReference type="InterPro" id="IPR007016">
    <property type="entry name" value="O-antigen_ligase-rel_domated"/>
</dbReference>
<feature type="domain" description="Virulence factor membrane-bound polymerase C-terminal" evidence="7">
    <location>
        <begin position="333"/>
        <end position="514"/>
    </location>
</feature>
<dbReference type="Pfam" id="PF15864">
    <property type="entry name" value="PglL_A"/>
    <property type="match status" value="1"/>
</dbReference>
<keyword evidence="2 5" id="KW-0812">Transmembrane</keyword>
<feature type="transmembrane region" description="Helical" evidence="5">
    <location>
        <begin position="198"/>
        <end position="223"/>
    </location>
</feature>
<evidence type="ECO:0000313" key="9">
    <source>
        <dbReference type="EMBL" id="OLP07727.1"/>
    </source>
</evidence>
<keyword evidence="10" id="KW-1185">Reference proteome</keyword>
<dbReference type="Pfam" id="PF04932">
    <property type="entry name" value="Wzy_C"/>
    <property type="match status" value="1"/>
</dbReference>
<dbReference type="InterPro" id="IPR021797">
    <property type="entry name" value="Wzy_C_2"/>
</dbReference>
<dbReference type="InterPro" id="IPR051533">
    <property type="entry name" value="WaaL-like"/>
</dbReference>
<dbReference type="InterPro" id="IPR031726">
    <property type="entry name" value="PglL_A"/>
</dbReference>
<sequence length="528" mass="57655">MPALAVFLFVTLPWLNPFTPGPVAQVGPLLFAWVCAAGVLLAFAFDRQRGENPQIVSALTAAWAVAACLSALVGLAQYFGAASAFGVWVNHTGVGEAFGNLRQRNQFATLQNIGLFALVWLAAPALAVGARHSAAGERAFPWQSLRSPALLLGAALLGAGNAASSSRTGLLQLFLVWLLVWGWQRTAGRNAAQPRWRLTVRLAVVLTTLLAFALATFALPWLAGLDPLGSGAWARLRAGDSACASRLTLWGNVLHLIELKPWLGWGWGELDYAHFVTLYPGERFCAILDNAHNLPLHLAVELGLPAALALCGGALWLVWRGQPWREQHPTRQLAWGVLAVIGLHSLLEYPLWYGPFQMAAVLSVWLLWWVPRHSASAGSYKSFRPLALYSYALIALIIVAYCSFAAWNYYLVSQLYLPANQRANAYRENTLQKVRSAWLYQDTVRFAELTTTALTADNAAYQNALAKNMLHFSPEAKVVEVLLNSAVLLGRTDVVTFYAARYRAAFPKDDDGWMRPSSAPEAAAEAPP</sequence>
<dbReference type="Pfam" id="PF11846">
    <property type="entry name" value="Wzy_C_2"/>
    <property type="match status" value="1"/>
</dbReference>
<feature type="transmembrane region" description="Helical" evidence="5">
    <location>
        <begin position="331"/>
        <end position="347"/>
    </location>
</feature>
<name>A0A1Q8YIC4_9BURK</name>
<reference evidence="9 10" key="1">
    <citation type="submission" date="2017-01" db="EMBL/GenBank/DDBJ databases">
        <title>Genome sequence of Rhodoferax antarcticus ANT.BR, a psychrophilic purple nonsulfur bacterium from an Antarctic microbial mat.</title>
        <authorList>
            <person name="Baker J."/>
            <person name="Riester C."/>
            <person name="Skinner B."/>
            <person name="Newell A."/>
            <person name="Swingley W."/>
            <person name="Madigan M."/>
            <person name="Jung D."/>
            <person name="Asao M."/>
            <person name="Chen M."/>
            <person name="Loughlin P."/>
            <person name="Pan H."/>
            <person name="Lin S."/>
            <person name="Li N."/>
            <person name="Shaw J."/>
            <person name="Prado M."/>
            <person name="Sherman C."/>
            <person name="Li X."/>
            <person name="Tang J."/>
            <person name="Blankenship R."/>
            <person name="Zhao T."/>
            <person name="Touchman J."/>
            <person name="Sattley M."/>
        </authorList>
    </citation>
    <scope>NUCLEOTIDE SEQUENCE [LARGE SCALE GENOMIC DNA]</scope>
    <source>
        <strain evidence="9 10">ANT.BR</strain>
    </source>
</reference>
<evidence type="ECO:0000256" key="2">
    <source>
        <dbReference type="ARBA" id="ARBA00022692"/>
    </source>
</evidence>
<comment type="caution">
    <text evidence="9">The sequence shown here is derived from an EMBL/GenBank/DDBJ whole genome shotgun (WGS) entry which is preliminary data.</text>
</comment>
<feature type="transmembrane region" description="Helical" evidence="5">
    <location>
        <begin position="113"/>
        <end position="133"/>
    </location>
</feature>
<dbReference type="EMBL" id="MSYM01000007">
    <property type="protein sequence ID" value="OLP07727.1"/>
    <property type="molecule type" value="Genomic_DNA"/>
</dbReference>
<evidence type="ECO:0000259" key="7">
    <source>
        <dbReference type="Pfam" id="PF11846"/>
    </source>
</evidence>
<organism evidence="9 10">
    <name type="scientific">Rhodoferax antarcticus ANT.BR</name>
    <dbReference type="NCBI Taxonomy" id="1111071"/>
    <lineage>
        <taxon>Bacteria</taxon>
        <taxon>Pseudomonadati</taxon>
        <taxon>Pseudomonadota</taxon>
        <taxon>Betaproteobacteria</taxon>
        <taxon>Burkholderiales</taxon>
        <taxon>Comamonadaceae</taxon>
        <taxon>Rhodoferax</taxon>
    </lineage>
</organism>
<evidence type="ECO:0000256" key="4">
    <source>
        <dbReference type="ARBA" id="ARBA00023136"/>
    </source>
</evidence>
<comment type="subcellular location">
    <subcellularLocation>
        <location evidence="1">Membrane</location>
        <topology evidence="1">Multi-pass membrane protein</topology>
    </subcellularLocation>
</comment>
<dbReference type="STRING" id="81479.RA876_18060"/>
<evidence type="ECO:0000259" key="6">
    <source>
        <dbReference type="Pfam" id="PF04932"/>
    </source>
</evidence>
<gene>
    <name evidence="9" type="ORF">BLL52_0823</name>
</gene>
<evidence type="ECO:0000256" key="5">
    <source>
        <dbReference type="SAM" id="Phobius"/>
    </source>
</evidence>
<proteinExistence type="predicted"/>
<evidence type="ECO:0000256" key="3">
    <source>
        <dbReference type="ARBA" id="ARBA00022989"/>
    </source>
</evidence>
<protein>
    <submittedName>
        <fullName evidence="9">Putative O-antigen polymerase</fullName>
    </submittedName>
</protein>
<feature type="transmembrane region" description="Helical" evidence="5">
    <location>
        <begin position="30"/>
        <end position="46"/>
    </location>
</feature>
<evidence type="ECO:0000256" key="1">
    <source>
        <dbReference type="ARBA" id="ARBA00004141"/>
    </source>
</evidence>
<evidence type="ECO:0000259" key="8">
    <source>
        <dbReference type="Pfam" id="PF15864"/>
    </source>
</evidence>
<evidence type="ECO:0000313" key="10">
    <source>
        <dbReference type="Proteomes" id="UP000185911"/>
    </source>
</evidence>
<keyword evidence="3 5" id="KW-1133">Transmembrane helix</keyword>
<dbReference type="PANTHER" id="PTHR37422:SF21">
    <property type="entry name" value="EXOQ-LIKE PROTEIN"/>
    <property type="match status" value="1"/>
</dbReference>
<feature type="domain" description="O-antigen ligase-related" evidence="6">
    <location>
        <begin position="153"/>
        <end position="310"/>
    </location>
</feature>
<feature type="transmembrane region" description="Helical" evidence="5">
    <location>
        <begin position="298"/>
        <end position="319"/>
    </location>
</feature>
<dbReference type="GO" id="GO:0016020">
    <property type="term" value="C:membrane"/>
    <property type="evidence" value="ECO:0007669"/>
    <property type="project" value="UniProtKB-SubCell"/>
</dbReference>
<feature type="domain" description="Protein glycosylation ligase" evidence="8">
    <location>
        <begin position="97"/>
        <end position="121"/>
    </location>
</feature>
<dbReference type="Proteomes" id="UP000185911">
    <property type="component" value="Unassembled WGS sequence"/>
</dbReference>
<keyword evidence="4 5" id="KW-0472">Membrane</keyword>
<dbReference type="RefSeq" id="WP_075585383.1">
    <property type="nucleotide sequence ID" value="NZ_MSYM01000007.1"/>
</dbReference>